<dbReference type="GO" id="GO:0006412">
    <property type="term" value="P:translation"/>
    <property type="evidence" value="ECO:0007669"/>
    <property type="project" value="InterPro"/>
</dbReference>
<gene>
    <name evidence="5" type="ORF">METZ01_LOCUS48587</name>
</gene>
<evidence type="ECO:0000259" key="4">
    <source>
        <dbReference type="Pfam" id="PF00327"/>
    </source>
</evidence>
<dbReference type="FunFam" id="3.30.1390.20:FF:000001">
    <property type="entry name" value="50S ribosomal protein L30"/>
    <property type="match status" value="1"/>
</dbReference>
<dbReference type="PANTHER" id="PTHR15892:SF2">
    <property type="entry name" value="LARGE RIBOSOMAL SUBUNIT PROTEIN UL30M"/>
    <property type="match status" value="1"/>
</dbReference>
<dbReference type="HAMAP" id="MF_01371_B">
    <property type="entry name" value="Ribosomal_uL30_B"/>
    <property type="match status" value="1"/>
</dbReference>
<accession>A0A381S3K2</accession>
<dbReference type="InterPro" id="IPR018038">
    <property type="entry name" value="Ribosomal_uL30_CS"/>
</dbReference>
<dbReference type="CDD" id="cd01658">
    <property type="entry name" value="Ribosomal_L30"/>
    <property type="match status" value="1"/>
</dbReference>
<evidence type="ECO:0000256" key="2">
    <source>
        <dbReference type="ARBA" id="ARBA00022980"/>
    </source>
</evidence>
<keyword evidence="2" id="KW-0689">Ribosomal protein</keyword>
<dbReference type="PIRSF" id="PIRSF002211">
    <property type="entry name" value="Ribosomal_L30_bac-type"/>
    <property type="match status" value="1"/>
</dbReference>
<name>A0A381S3K2_9ZZZZ</name>
<keyword evidence="3" id="KW-0687">Ribonucleoprotein</keyword>
<dbReference type="NCBIfam" id="TIGR01308">
    <property type="entry name" value="rpmD_bact"/>
    <property type="match status" value="1"/>
</dbReference>
<dbReference type="GO" id="GO:0003735">
    <property type="term" value="F:structural constituent of ribosome"/>
    <property type="evidence" value="ECO:0007669"/>
    <property type="project" value="InterPro"/>
</dbReference>
<comment type="similarity">
    <text evidence="1">Belongs to the universal ribosomal protein uL30 family.</text>
</comment>
<dbReference type="PROSITE" id="PS00634">
    <property type="entry name" value="RIBOSOMAL_L30"/>
    <property type="match status" value="1"/>
</dbReference>
<sequence>MSEINITWVKSTIGKPGNQRRIIESLGLHRLNHTVVHQDSPTIRGMVNKVSHLVKVEIV</sequence>
<evidence type="ECO:0000256" key="1">
    <source>
        <dbReference type="ARBA" id="ARBA00007594"/>
    </source>
</evidence>
<protein>
    <recommendedName>
        <fullName evidence="4">Large ribosomal subunit protein uL30-like ferredoxin-like fold domain-containing protein</fullName>
    </recommendedName>
</protein>
<dbReference type="InterPro" id="IPR005996">
    <property type="entry name" value="Ribosomal_uL30_bac-type"/>
</dbReference>
<evidence type="ECO:0000313" key="5">
    <source>
        <dbReference type="EMBL" id="SUZ95733.1"/>
    </source>
</evidence>
<reference evidence="5" key="1">
    <citation type="submission" date="2018-05" db="EMBL/GenBank/DDBJ databases">
        <authorList>
            <person name="Lanie J.A."/>
            <person name="Ng W.-L."/>
            <person name="Kazmierczak K.M."/>
            <person name="Andrzejewski T.M."/>
            <person name="Davidsen T.M."/>
            <person name="Wayne K.J."/>
            <person name="Tettelin H."/>
            <person name="Glass J.I."/>
            <person name="Rusch D."/>
            <person name="Podicherti R."/>
            <person name="Tsui H.-C.T."/>
            <person name="Winkler M.E."/>
        </authorList>
    </citation>
    <scope>NUCLEOTIDE SEQUENCE</scope>
</reference>
<evidence type="ECO:0000256" key="3">
    <source>
        <dbReference type="ARBA" id="ARBA00023274"/>
    </source>
</evidence>
<feature type="domain" description="Large ribosomal subunit protein uL30-like ferredoxin-like fold" evidence="4">
    <location>
        <begin position="5"/>
        <end position="54"/>
    </location>
</feature>
<dbReference type="EMBL" id="UINC01002349">
    <property type="protein sequence ID" value="SUZ95733.1"/>
    <property type="molecule type" value="Genomic_DNA"/>
</dbReference>
<dbReference type="InterPro" id="IPR036919">
    <property type="entry name" value="Ribo_uL30_ferredoxin-like_sf"/>
</dbReference>
<dbReference type="GO" id="GO:0022625">
    <property type="term" value="C:cytosolic large ribosomal subunit"/>
    <property type="evidence" value="ECO:0007669"/>
    <property type="project" value="TreeGrafter"/>
</dbReference>
<dbReference type="PANTHER" id="PTHR15892">
    <property type="entry name" value="MITOCHONDRIAL RIBOSOMAL PROTEIN L30"/>
    <property type="match status" value="1"/>
</dbReference>
<dbReference type="SUPFAM" id="SSF55129">
    <property type="entry name" value="Ribosomal protein L30p/L7e"/>
    <property type="match status" value="1"/>
</dbReference>
<proteinExistence type="inferred from homology"/>
<dbReference type="InterPro" id="IPR016082">
    <property type="entry name" value="Ribosomal_uL30_ferredoxin-like"/>
</dbReference>
<organism evidence="5">
    <name type="scientific">marine metagenome</name>
    <dbReference type="NCBI Taxonomy" id="408172"/>
    <lineage>
        <taxon>unclassified sequences</taxon>
        <taxon>metagenomes</taxon>
        <taxon>ecological metagenomes</taxon>
    </lineage>
</organism>
<dbReference type="Pfam" id="PF00327">
    <property type="entry name" value="Ribosomal_L30"/>
    <property type="match status" value="1"/>
</dbReference>
<dbReference type="AlphaFoldDB" id="A0A381S3K2"/>
<dbReference type="Gene3D" id="3.30.1390.20">
    <property type="entry name" value="Ribosomal protein L30, ferredoxin-like fold domain"/>
    <property type="match status" value="1"/>
</dbReference>